<evidence type="ECO:0000313" key="1">
    <source>
        <dbReference type="EMBL" id="KAF7345552.1"/>
    </source>
</evidence>
<dbReference type="OrthoDB" id="3055042at2759"/>
<evidence type="ECO:0000313" key="2">
    <source>
        <dbReference type="Proteomes" id="UP000620124"/>
    </source>
</evidence>
<proteinExistence type="predicted"/>
<dbReference type="AlphaFoldDB" id="A0A8H7CRH2"/>
<dbReference type="EMBL" id="JACAZI010000013">
    <property type="protein sequence ID" value="KAF7345552.1"/>
    <property type="molecule type" value="Genomic_DNA"/>
</dbReference>
<name>A0A8H7CRH2_9AGAR</name>
<sequence length="179" mass="20268">MENSASHMENSFSHKEIWNPVFDATALRNIIPWQRPFIPINKQDSSPISILVQQAKQTILNELPLCAIAEAYAKKAEFLAYQGDPIASVYLEYCKYLILEPHKESEEYLKICRKVQVLEEEIMASFPASDLQDYPLHSPSQGNRTLGVDIQKYLPQWKLFCGLLIGAAGSLLVQRISAT</sequence>
<reference evidence="1" key="1">
    <citation type="submission" date="2020-05" db="EMBL/GenBank/DDBJ databases">
        <title>Mycena genomes resolve the evolution of fungal bioluminescence.</title>
        <authorList>
            <person name="Tsai I.J."/>
        </authorList>
    </citation>
    <scope>NUCLEOTIDE SEQUENCE</scope>
    <source>
        <strain evidence="1">CCC161011</strain>
    </source>
</reference>
<dbReference type="Proteomes" id="UP000620124">
    <property type="component" value="Unassembled WGS sequence"/>
</dbReference>
<gene>
    <name evidence="1" type="ORF">MVEN_01573900</name>
</gene>
<accession>A0A8H7CRH2</accession>
<protein>
    <submittedName>
        <fullName evidence="1">Uncharacterized protein</fullName>
    </submittedName>
</protein>
<comment type="caution">
    <text evidence="1">The sequence shown here is derived from an EMBL/GenBank/DDBJ whole genome shotgun (WGS) entry which is preliminary data.</text>
</comment>
<organism evidence="1 2">
    <name type="scientific">Mycena venus</name>
    <dbReference type="NCBI Taxonomy" id="2733690"/>
    <lineage>
        <taxon>Eukaryota</taxon>
        <taxon>Fungi</taxon>
        <taxon>Dikarya</taxon>
        <taxon>Basidiomycota</taxon>
        <taxon>Agaricomycotina</taxon>
        <taxon>Agaricomycetes</taxon>
        <taxon>Agaricomycetidae</taxon>
        <taxon>Agaricales</taxon>
        <taxon>Marasmiineae</taxon>
        <taxon>Mycenaceae</taxon>
        <taxon>Mycena</taxon>
    </lineage>
</organism>
<keyword evidence="2" id="KW-1185">Reference proteome</keyword>